<dbReference type="Proteomes" id="UP000290870">
    <property type="component" value="Unassembled WGS sequence"/>
</dbReference>
<name>A0A4Q0ZKT8_9BACT</name>
<feature type="signal peptide" evidence="1">
    <location>
        <begin position="1"/>
        <end position="19"/>
    </location>
</feature>
<keyword evidence="1" id="KW-0732">Signal</keyword>
<dbReference type="PANTHER" id="PTHR43031">
    <property type="entry name" value="FAD-DEPENDENT OXIDOREDUCTASE"/>
    <property type="match status" value="1"/>
</dbReference>
<comment type="caution">
    <text evidence="3">The sequence shown here is derived from an EMBL/GenBank/DDBJ whole genome shotgun (WGS) entry which is preliminary data.</text>
</comment>
<evidence type="ECO:0000256" key="1">
    <source>
        <dbReference type="SAM" id="SignalP"/>
    </source>
</evidence>
<dbReference type="Pfam" id="PF00581">
    <property type="entry name" value="Rhodanese"/>
    <property type="match status" value="1"/>
</dbReference>
<dbReference type="Gene3D" id="3.40.250.10">
    <property type="entry name" value="Rhodanese-like domain"/>
    <property type="match status" value="1"/>
</dbReference>
<reference evidence="3 4" key="1">
    <citation type="submission" date="2017-10" db="EMBL/GenBank/DDBJ databases">
        <title>Genomics of the genus Arcobacter.</title>
        <authorList>
            <person name="Perez-Cataluna A."/>
            <person name="Figueras M.J."/>
        </authorList>
    </citation>
    <scope>NUCLEOTIDE SEQUENCE [LARGE SCALE GENOMIC DNA]</scope>
    <source>
        <strain evidence="3 4">F26</strain>
    </source>
</reference>
<dbReference type="CDD" id="cd00158">
    <property type="entry name" value="RHOD"/>
    <property type="match status" value="1"/>
</dbReference>
<dbReference type="InterPro" id="IPR001763">
    <property type="entry name" value="Rhodanese-like_dom"/>
</dbReference>
<dbReference type="AlphaFoldDB" id="A0A4Q0ZKT8"/>
<dbReference type="EMBL" id="PDJZ01000006">
    <property type="protein sequence ID" value="RXJ84118.1"/>
    <property type="molecule type" value="Genomic_DNA"/>
</dbReference>
<protein>
    <submittedName>
        <fullName evidence="3">Sulfurtransferase</fullName>
    </submittedName>
</protein>
<gene>
    <name evidence="3" type="ORF">CRU90_06890</name>
</gene>
<sequence>MMKILISLSFLVVSLFAQLKEVDNKELEKMNEDGVIIIDIRRVDEWEKTGIIENSKLLTFFDEKGGYNVPKWLSDFSLIVKDKNTPFVIYCAHANRTKLVGELLANNLGFKNVYELKGGINHGWINKGMKTVKYK</sequence>
<dbReference type="PANTHER" id="PTHR43031:SF1">
    <property type="entry name" value="PYRIDINE NUCLEOTIDE-DISULPHIDE OXIDOREDUCTASE"/>
    <property type="match status" value="1"/>
</dbReference>
<evidence type="ECO:0000313" key="4">
    <source>
        <dbReference type="Proteomes" id="UP000290870"/>
    </source>
</evidence>
<accession>A0A4Q0ZKT8</accession>
<evidence type="ECO:0000259" key="2">
    <source>
        <dbReference type="PROSITE" id="PS50206"/>
    </source>
</evidence>
<dbReference type="SUPFAM" id="SSF52821">
    <property type="entry name" value="Rhodanese/Cell cycle control phosphatase"/>
    <property type="match status" value="1"/>
</dbReference>
<keyword evidence="3" id="KW-0808">Transferase</keyword>
<proteinExistence type="predicted"/>
<dbReference type="PROSITE" id="PS50206">
    <property type="entry name" value="RHODANESE_3"/>
    <property type="match status" value="1"/>
</dbReference>
<dbReference type="RefSeq" id="WP_128986549.1">
    <property type="nucleotide sequence ID" value="NZ_PDJZ01000006.1"/>
</dbReference>
<dbReference type="GO" id="GO:0016740">
    <property type="term" value="F:transferase activity"/>
    <property type="evidence" value="ECO:0007669"/>
    <property type="project" value="UniProtKB-KW"/>
</dbReference>
<organism evidence="3 4">
    <name type="scientific">Arcobacter cloacae</name>
    <dbReference type="NCBI Taxonomy" id="1054034"/>
    <lineage>
        <taxon>Bacteria</taxon>
        <taxon>Pseudomonadati</taxon>
        <taxon>Campylobacterota</taxon>
        <taxon>Epsilonproteobacteria</taxon>
        <taxon>Campylobacterales</taxon>
        <taxon>Arcobacteraceae</taxon>
        <taxon>Arcobacter</taxon>
    </lineage>
</organism>
<dbReference type="InterPro" id="IPR036873">
    <property type="entry name" value="Rhodanese-like_dom_sf"/>
</dbReference>
<feature type="chain" id="PRO_5020683171" evidence="1">
    <location>
        <begin position="20"/>
        <end position="135"/>
    </location>
</feature>
<dbReference type="SMART" id="SM00450">
    <property type="entry name" value="RHOD"/>
    <property type="match status" value="1"/>
</dbReference>
<dbReference type="InterPro" id="IPR050229">
    <property type="entry name" value="GlpE_sulfurtransferase"/>
</dbReference>
<feature type="domain" description="Rhodanese" evidence="2">
    <location>
        <begin position="31"/>
        <end position="133"/>
    </location>
</feature>
<dbReference type="OrthoDB" id="5471138at2"/>
<evidence type="ECO:0000313" key="3">
    <source>
        <dbReference type="EMBL" id="RXJ84118.1"/>
    </source>
</evidence>